<dbReference type="NCBIfam" id="TIGR03723">
    <property type="entry name" value="T6A_TsaD_YgjD"/>
    <property type="match status" value="1"/>
</dbReference>
<evidence type="ECO:0000256" key="6">
    <source>
        <dbReference type="HAMAP-Rule" id="MF_01445"/>
    </source>
</evidence>
<feature type="binding site" evidence="6">
    <location>
        <position position="116"/>
    </location>
    <ligand>
        <name>Fe cation</name>
        <dbReference type="ChEBI" id="CHEBI:24875"/>
    </ligand>
</feature>
<comment type="catalytic activity">
    <reaction evidence="5 6">
        <text>L-threonylcarbamoyladenylate + adenosine(37) in tRNA = N(6)-L-threonylcarbamoyladenosine(37) in tRNA + AMP + H(+)</text>
        <dbReference type="Rhea" id="RHEA:37059"/>
        <dbReference type="Rhea" id="RHEA-COMP:10162"/>
        <dbReference type="Rhea" id="RHEA-COMP:10163"/>
        <dbReference type="ChEBI" id="CHEBI:15378"/>
        <dbReference type="ChEBI" id="CHEBI:73682"/>
        <dbReference type="ChEBI" id="CHEBI:74411"/>
        <dbReference type="ChEBI" id="CHEBI:74418"/>
        <dbReference type="ChEBI" id="CHEBI:456215"/>
        <dbReference type="EC" id="2.3.1.234"/>
    </reaction>
</comment>
<evidence type="ECO:0000313" key="8">
    <source>
        <dbReference type="EMBL" id="OGD83731.1"/>
    </source>
</evidence>
<evidence type="ECO:0000313" key="9">
    <source>
        <dbReference type="Proteomes" id="UP000179237"/>
    </source>
</evidence>
<dbReference type="EMBL" id="MFAQ01000009">
    <property type="protein sequence ID" value="OGD83731.1"/>
    <property type="molecule type" value="Genomic_DNA"/>
</dbReference>
<dbReference type="InterPro" id="IPR022450">
    <property type="entry name" value="TsaD"/>
</dbReference>
<dbReference type="InterPro" id="IPR000905">
    <property type="entry name" value="Gcp-like_dom"/>
</dbReference>
<sequence>MKVLAIESTLDETAASVVESSGSGVGIVSSVVASSANLHVKYGGVVPEIAAREQLKLIIPVLMESIGEQEINEIDAVAAAFGPGMMGCLLIGVETAKALAWVWNKPLLKVNHIGAHLLANWIIDLRSQMSDVRLPEFPAVGLVASGGHTDFFLMENVNDWKWIGGTRDDAVGEAFDKAGRIFGLPYPAGPAIDKISKEVSDEEYKELNKEDKLPRPLIHDKTLDMSFSGLKAAVARAADNRSLIVDSRSKNIMIRDFSEAVTEVLVAKTKIALEKYKPKSLLLGGGVAANSKIREALKKLGEEFSIPFFVPELKYCGDNAAMIGAAAIMRPVEASFDDSPEPGMDVV</sequence>
<evidence type="ECO:0000256" key="4">
    <source>
        <dbReference type="ARBA" id="ARBA00023315"/>
    </source>
</evidence>
<evidence type="ECO:0000256" key="3">
    <source>
        <dbReference type="ARBA" id="ARBA00022723"/>
    </source>
</evidence>
<accession>A0A1F5FVU4</accession>
<dbReference type="InterPro" id="IPR017861">
    <property type="entry name" value="KAE1/TsaD"/>
</dbReference>
<dbReference type="EC" id="2.3.1.234" evidence="6"/>
<dbReference type="NCBIfam" id="TIGR00329">
    <property type="entry name" value="gcp_kae1"/>
    <property type="match status" value="1"/>
</dbReference>
<evidence type="ECO:0000256" key="2">
    <source>
        <dbReference type="ARBA" id="ARBA00022694"/>
    </source>
</evidence>
<evidence type="ECO:0000256" key="5">
    <source>
        <dbReference type="ARBA" id="ARBA00048117"/>
    </source>
</evidence>
<keyword evidence="2 6" id="KW-0819">tRNA processing</keyword>
<comment type="caution">
    <text evidence="8">The sequence shown here is derived from an EMBL/GenBank/DDBJ whole genome shotgun (WGS) entry which is preliminary data.</text>
</comment>
<dbReference type="PROSITE" id="PS01016">
    <property type="entry name" value="GLYCOPROTEASE"/>
    <property type="match status" value="1"/>
</dbReference>
<evidence type="ECO:0000256" key="1">
    <source>
        <dbReference type="ARBA" id="ARBA00022679"/>
    </source>
</evidence>
<feature type="domain" description="Gcp-like" evidence="7">
    <location>
        <begin position="27"/>
        <end position="324"/>
    </location>
</feature>
<evidence type="ECO:0000259" key="7">
    <source>
        <dbReference type="Pfam" id="PF00814"/>
    </source>
</evidence>
<feature type="binding site" evidence="6">
    <location>
        <begin position="143"/>
        <end position="147"/>
    </location>
    <ligand>
        <name>substrate</name>
    </ligand>
</feature>
<feature type="binding site" evidence="6">
    <location>
        <position position="193"/>
    </location>
    <ligand>
        <name>substrate</name>
    </ligand>
</feature>
<proteinExistence type="inferred from homology"/>
<feature type="binding site" evidence="6">
    <location>
        <position position="290"/>
    </location>
    <ligand>
        <name>substrate</name>
    </ligand>
</feature>
<gene>
    <name evidence="6" type="primary">tsaD</name>
    <name evidence="8" type="ORF">A2572_00715</name>
</gene>
<keyword evidence="1 6" id="KW-0808">Transferase</keyword>
<keyword evidence="4 6" id="KW-0012">Acyltransferase</keyword>
<protein>
    <recommendedName>
        <fullName evidence="6">tRNA N6-adenosine threonylcarbamoyltransferase</fullName>
        <ecNumber evidence="6">2.3.1.234</ecNumber>
    </recommendedName>
    <alternativeName>
        <fullName evidence="6">N6-L-threonylcarbamoyladenine synthase</fullName>
        <shortName evidence="6">t(6)A synthase</shortName>
    </alternativeName>
    <alternativeName>
        <fullName evidence="6">t(6)A37 threonylcarbamoyladenosine biosynthesis protein TsaD</fullName>
    </alternativeName>
    <alternativeName>
        <fullName evidence="6">tRNA threonylcarbamoyladenosine biosynthesis protein TsaD</fullName>
    </alternativeName>
</protein>
<dbReference type="GO" id="GO:0005737">
    <property type="term" value="C:cytoplasm"/>
    <property type="evidence" value="ECO:0007669"/>
    <property type="project" value="UniProtKB-SubCell"/>
</dbReference>
<comment type="function">
    <text evidence="6">Required for the formation of a threonylcarbamoyl group on adenosine at position 37 (t(6)A37) in tRNAs that read codons beginning with adenine. Is involved in the transfer of the threonylcarbamoyl moiety of threonylcarbamoyl-AMP (TC-AMP) to the N6 group of A37, together with TsaE and TsaB. TsaD likely plays a direct catalytic role in this reaction.</text>
</comment>
<feature type="binding site" evidence="6">
    <location>
        <position position="318"/>
    </location>
    <ligand>
        <name>Fe cation</name>
        <dbReference type="ChEBI" id="CHEBI:24875"/>
    </ligand>
</feature>
<dbReference type="GO" id="GO:0005506">
    <property type="term" value="F:iron ion binding"/>
    <property type="evidence" value="ECO:0007669"/>
    <property type="project" value="UniProtKB-UniRule"/>
</dbReference>
<feature type="binding site" evidence="6">
    <location>
        <position position="112"/>
    </location>
    <ligand>
        <name>Fe cation</name>
        <dbReference type="ChEBI" id="CHEBI:24875"/>
    </ligand>
</feature>
<organism evidence="8 9">
    <name type="scientific">Candidatus Collierbacteria bacterium RIFOXYD1_FULL_40_9</name>
    <dbReference type="NCBI Taxonomy" id="1817731"/>
    <lineage>
        <taxon>Bacteria</taxon>
        <taxon>Candidatus Collieribacteriota</taxon>
    </lineage>
</organism>
<dbReference type="InterPro" id="IPR017860">
    <property type="entry name" value="Peptidase_M22_CS"/>
</dbReference>
<dbReference type="PANTHER" id="PTHR11735">
    <property type="entry name" value="TRNA N6-ADENOSINE THREONYLCARBAMOYLTRANSFERASE"/>
    <property type="match status" value="1"/>
</dbReference>
<keyword evidence="6" id="KW-0408">Iron</keyword>
<feature type="binding site" evidence="6">
    <location>
        <position position="189"/>
    </location>
    <ligand>
        <name>substrate</name>
    </ligand>
</feature>
<dbReference type="Pfam" id="PF00814">
    <property type="entry name" value="TsaD"/>
    <property type="match status" value="1"/>
</dbReference>
<dbReference type="Gene3D" id="3.30.420.40">
    <property type="match status" value="2"/>
</dbReference>
<name>A0A1F5FVU4_9BACT</name>
<dbReference type="PANTHER" id="PTHR11735:SF6">
    <property type="entry name" value="TRNA N6-ADENOSINE THREONYLCARBAMOYLTRANSFERASE, MITOCHONDRIAL"/>
    <property type="match status" value="1"/>
</dbReference>
<comment type="similarity">
    <text evidence="6">Belongs to the KAE1 / TsaD family.</text>
</comment>
<comment type="cofactor">
    <cofactor evidence="6">
        <name>Fe(2+)</name>
        <dbReference type="ChEBI" id="CHEBI:29033"/>
    </cofactor>
    <text evidence="6">Binds 1 Fe(2+) ion per subunit.</text>
</comment>
<reference evidence="8 9" key="1">
    <citation type="journal article" date="2016" name="Nat. Commun.">
        <title>Thousands of microbial genomes shed light on interconnected biogeochemical processes in an aquifer system.</title>
        <authorList>
            <person name="Anantharaman K."/>
            <person name="Brown C.T."/>
            <person name="Hug L.A."/>
            <person name="Sharon I."/>
            <person name="Castelle C.J."/>
            <person name="Probst A.J."/>
            <person name="Thomas B.C."/>
            <person name="Singh A."/>
            <person name="Wilkins M.J."/>
            <person name="Karaoz U."/>
            <person name="Brodie E.L."/>
            <person name="Williams K.H."/>
            <person name="Hubbard S.S."/>
            <person name="Banfield J.F."/>
        </authorList>
    </citation>
    <scope>NUCLEOTIDE SEQUENCE [LARGE SCALE GENOMIC DNA]</scope>
</reference>
<dbReference type="InterPro" id="IPR043129">
    <property type="entry name" value="ATPase_NBD"/>
</dbReference>
<comment type="subcellular location">
    <subcellularLocation>
        <location evidence="6">Cytoplasm</location>
    </subcellularLocation>
</comment>
<dbReference type="AlphaFoldDB" id="A0A1F5FVU4"/>
<keyword evidence="3 6" id="KW-0479">Metal-binding</keyword>
<keyword evidence="6" id="KW-0963">Cytoplasm</keyword>
<dbReference type="SUPFAM" id="SSF53067">
    <property type="entry name" value="Actin-like ATPase domain"/>
    <property type="match status" value="2"/>
</dbReference>
<feature type="binding site" evidence="6">
    <location>
        <position position="176"/>
    </location>
    <ligand>
        <name>substrate</name>
    </ligand>
</feature>
<dbReference type="PRINTS" id="PR00789">
    <property type="entry name" value="OSIALOPTASE"/>
</dbReference>
<dbReference type="Proteomes" id="UP000179237">
    <property type="component" value="Unassembled WGS sequence"/>
</dbReference>
<dbReference type="GO" id="GO:0002949">
    <property type="term" value="P:tRNA threonylcarbamoyladenosine modification"/>
    <property type="evidence" value="ECO:0007669"/>
    <property type="project" value="UniProtKB-UniRule"/>
</dbReference>
<dbReference type="GO" id="GO:0061711">
    <property type="term" value="F:tRNA N(6)-L-threonylcarbamoyladenine synthase activity"/>
    <property type="evidence" value="ECO:0007669"/>
    <property type="project" value="UniProtKB-EC"/>
</dbReference>
<dbReference type="HAMAP" id="MF_01445">
    <property type="entry name" value="TsaD"/>
    <property type="match status" value="1"/>
</dbReference>